<dbReference type="EMBL" id="GGEC01007116">
    <property type="protein sequence ID" value="MBW87599.1"/>
    <property type="molecule type" value="Transcribed_RNA"/>
</dbReference>
<protein>
    <submittedName>
        <fullName evidence="1">Uncharacterized protein</fullName>
    </submittedName>
</protein>
<proteinExistence type="predicted"/>
<evidence type="ECO:0000313" key="1">
    <source>
        <dbReference type="EMBL" id="MBW87599.1"/>
    </source>
</evidence>
<accession>A0A2P2J295</accession>
<sequence>MIMNNNQSSKIILKARTRM</sequence>
<dbReference type="AlphaFoldDB" id="A0A2P2J295"/>
<name>A0A2P2J295_RHIMU</name>
<reference evidence="1" key="1">
    <citation type="submission" date="2018-02" db="EMBL/GenBank/DDBJ databases">
        <title>Rhizophora mucronata_Transcriptome.</title>
        <authorList>
            <person name="Meera S.P."/>
            <person name="Sreeshan A."/>
            <person name="Augustine A."/>
        </authorList>
    </citation>
    <scope>NUCLEOTIDE SEQUENCE</scope>
    <source>
        <tissue evidence="1">Leaf</tissue>
    </source>
</reference>
<organism evidence="1">
    <name type="scientific">Rhizophora mucronata</name>
    <name type="common">Asiatic mangrove</name>
    <dbReference type="NCBI Taxonomy" id="61149"/>
    <lineage>
        <taxon>Eukaryota</taxon>
        <taxon>Viridiplantae</taxon>
        <taxon>Streptophyta</taxon>
        <taxon>Embryophyta</taxon>
        <taxon>Tracheophyta</taxon>
        <taxon>Spermatophyta</taxon>
        <taxon>Magnoliopsida</taxon>
        <taxon>eudicotyledons</taxon>
        <taxon>Gunneridae</taxon>
        <taxon>Pentapetalae</taxon>
        <taxon>rosids</taxon>
        <taxon>fabids</taxon>
        <taxon>Malpighiales</taxon>
        <taxon>Rhizophoraceae</taxon>
        <taxon>Rhizophora</taxon>
    </lineage>
</organism>